<protein>
    <submittedName>
        <fullName evidence="7">Uncharacterized protein</fullName>
    </submittedName>
</protein>
<dbReference type="InterPro" id="IPR054076">
    <property type="entry name" value="ZUO1-like_ZHD"/>
</dbReference>
<dbReference type="InterPro" id="IPR001005">
    <property type="entry name" value="SANT/Myb"/>
</dbReference>
<evidence type="ECO:0000256" key="4">
    <source>
        <dbReference type="SAM" id="MobiDB-lite"/>
    </source>
</evidence>
<organism evidence="7 8">
    <name type="scientific">Bifiguratus adelaidae</name>
    <dbReference type="NCBI Taxonomy" id="1938954"/>
    <lineage>
        <taxon>Eukaryota</taxon>
        <taxon>Fungi</taxon>
        <taxon>Fungi incertae sedis</taxon>
        <taxon>Mucoromycota</taxon>
        <taxon>Mucoromycotina</taxon>
        <taxon>Endogonomycetes</taxon>
        <taxon>Endogonales</taxon>
        <taxon>Endogonales incertae sedis</taxon>
        <taxon>Bifiguratus</taxon>
    </lineage>
</organism>
<dbReference type="InterPro" id="IPR018253">
    <property type="entry name" value="DnaJ_domain_CS"/>
</dbReference>
<dbReference type="AlphaFoldDB" id="A0A261XYZ1"/>
<dbReference type="SUPFAM" id="SSF46565">
    <property type="entry name" value="Chaperone J-domain"/>
    <property type="match status" value="1"/>
</dbReference>
<dbReference type="Gene3D" id="1.10.287.110">
    <property type="entry name" value="DnaJ domain"/>
    <property type="match status" value="1"/>
</dbReference>
<feature type="compositionally biased region" description="Basic and acidic residues" evidence="4">
    <location>
        <begin position="295"/>
        <end position="309"/>
    </location>
</feature>
<gene>
    <name evidence="7" type="ORF">BZG36_03052</name>
</gene>
<dbReference type="PANTHER" id="PTHR43999">
    <property type="entry name" value="DNAJ HOMOLOG SUBFAMILY C MEMBER 2"/>
    <property type="match status" value="1"/>
</dbReference>
<feature type="domain" description="Myb-like" evidence="6">
    <location>
        <begin position="571"/>
        <end position="621"/>
    </location>
</feature>
<feature type="region of interest" description="Disordered" evidence="4">
    <location>
        <begin position="253"/>
        <end position="276"/>
    </location>
</feature>
<dbReference type="SMART" id="SM00271">
    <property type="entry name" value="DnaJ"/>
    <property type="match status" value="1"/>
</dbReference>
<dbReference type="OrthoDB" id="1690618at2759"/>
<accession>A0A261XYZ1</accession>
<dbReference type="PROSITE" id="PS50090">
    <property type="entry name" value="MYB_LIKE"/>
    <property type="match status" value="2"/>
</dbReference>
<dbReference type="GO" id="GO:0043022">
    <property type="term" value="F:ribosome binding"/>
    <property type="evidence" value="ECO:0007669"/>
    <property type="project" value="InterPro"/>
</dbReference>
<feature type="domain" description="Myb-like" evidence="6">
    <location>
        <begin position="457"/>
        <end position="508"/>
    </location>
</feature>
<keyword evidence="8" id="KW-1185">Reference proteome</keyword>
<dbReference type="EMBL" id="MVBO01000078">
    <property type="protein sequence ID" value="OZJ03587.1"/>
    <property type="molecule type" value="Genomic_DNA"/>
</dbReference>
<feature type="region of interest" description="Disordered" evidence="4">
    <location>
        <begin position="439"/>
        <end position="464"/>
    </location>
</feature>
<dbReference type="PROSITE" id="PS00636">
    <property type="entry name" value="DNAJ_1"/>
    <property type="match status" value="1"/>
</dbReference>
<dbReference type="GO" id="GO:0006450">
    <property type="term" value="P:regulation of translational fidelity"/>
    <property type="evidence" value="ECO:0007669"/>
    <property type="project" value="InterPro"/>
</dbReference>
<proteinExistence type="predicted"/>
<evidence type="ECO:0000313" key="7">
    <source>
        <dbReference type="EMBL" id="OZJ03587.1"/>
    </source>
</evidence>
<name>A0A261XYZ1_9FUNG</name>
<feature type="compositionally biased region" description="Pro residues" evidence="4">
    <location>
        <begin position="562"/>
        <end position="572"/>
    </location>
</feature>
<keyword evidence="3" id="KW-0143">Chaperone</keyword>
<dbReference type="PANTHER" id="PTHR43999:SF1">
    <property type="entry name" value="DNAJ HOMOLOG SUBFAMILY C MEMBER 2"/>
    <property type="match status" value="1"/>
</dbReference>
<reference evidence="7 8" key="1">
    <citation type="journal article" date="2017" name="Mycologia">
        <title>Bifiguratus adelaidae, gen. et sp. nov., a new member of Mucoromycotina in endophytic and soil-dwelling habitats.</title>
        <authorList>
            <person name="Torres-Cruz T.J."/>
            <person name="Billingsley Tobias T.L."/>
            <person name="Almatruk M."/>
            <person name="Hesse C."/>
            <person name="Kuske C.R."/>
            <person name="Desiro A."/>
            <person name="Benucci G.M."/>
            <person name="Bonito G."/>
            <person name="Stajich J.E."/>
            <person name="Dunlap C."/>
            <person name="Arnold A.E."/>
            <person name="Porras-Alfaro A."/>
        </authorList>
    </citation>
    <scope>NUCLEOTIDE SEQUENCE [LARGE SCALE GENOMIC DNA]</scope>
    <source>
        <strain evidence="7 8">AZ0501</strain>
    </source>
</reference>
<dbReference type="CDD" id="cd06257">
    <property type="entry name" value="DnaJ"/>
    <property type="match status" value="1"/>
</dbReference>
<dbReference type="Proteomes" id="UP000242875">
    <property type="component" value="Unassembled WGS sequence"/>
</dbReference>
<feature type="compositionally biased region" description="Polar residues" evidence="4">
    <location>
        <begin position="442"/>
        <end position="453"/>
    </location>
</feature>
<keyword evidence="2" id="KW-0963">Cytoplasm</keyword>
<evidence type="ECO:0000259" key="6">
    <source>
        <dbReference type="PROSITE" id="PS50090"/>
    </source>
</evidence>
<dbReference type="Pfam" id="PF00226">
    <property type="entry name" value="DnaJ"/>
    <property type="match status" value="1"/>
</dbReference>
<dbReference type="InterPro" id="IPR032003">
    <property type="entry name" value="RAC_head"/>
</dbReference>
<dbReference type="Pfam" id="PF21884">
    <property type="entry name" value="ZUO1-like_ZHD"/>
    <property type="match status" value="1"/>
</dbReference>
<evidence type="ECO:0000256" key="2">
    <source>
        <dbReference type="ARBA" id="ARBA00022490"/>
    </source>
</evidence>
<dbReference type="CDD" id="cd00167">
    <property type="entry name" value="SANT"/>
    <property type="match status" value="2"/>
</dbReference>
<feature type="region of interest" description="Disordered" evidence="4">
    <location>
        <begin position="534"/>
        <end position="578"/>
    </location>
</feature>
<feature type="compositionally biased region" description="Acidic residues" evidence="4">
    <location>
        <begin position="65"/>
        <end position="82"/>
    </location>
</feature>
<evidence type="ECO:0000313" key="8">
    <source>
        <dbReference type="Proteomes" id="UP000242875"/>
    </source>
</evidence>
<feature type="region of interest" description="Disordered" evidence="4">
    <location>
        <begin position="56"/>
        <end position="82"/>
    </location>
</feature>
<dbReference type="CDD" id="cd23953">
    <property type="entry name" value="zuotin_NTD"/>
    <property type="match status" value="1"/>
</dbReference>
<dbReference type="SUPFAM" id="SSF46689">
    <property type="entry name" value="Homeodomain-like"/>
    <property type="match status" value="2"/>
</dbReference>
<dbReference type="PROSITE" id="PS50076">
    <property type="entry name" value="DNAJ_2"/>
    <property type="match status" value="1"/>
</dbReference>
<dbReference type="Gene3D" id="1.10.8.840">
    <property type="entry name" value="Ribosome-associated complex head domain"/>
    <property type="match status" value="1"/>
</dbReference>
<feature type="region of interest" description="Disordered" evidence="4">
    <location>
        <begin position="295"/>
        <end position="362"/>
    </location>
</feature>
<dbReference type="Pfam" id="PF23082">
    <property type="entry name" value="Myb_DNA-binding_2"/>
    <property type="match status" value="1"/>
</dbReference>
<dbReference type="InterPro" id="IPR009057">
    <property type="entry name" value="Homeodomain-like_sf"/>
</dbReference>
<feature type="domain" description="J" evidence="5">
    <location>
        <begin position="99"/>
        <end position="173"/>
    </location>
</feature>
<dbReference type="Pfam" id="PF16717">
    <property type="entry name" value="RAC_head"/>
    <property type="match status" value="1"/>
</dbReference>
<dbReference type="Pfam" id="PF26185">
    <property type="entry name" value="Zuotin_N"/>
    <property type="match status" value="1"/>
</dbReference>
<evidence type="ECO:0000259" key="5">
    <source>
        <dbReference type="PROSITE" id="PS50076"/>
    </source>
</evidence>
<dbReference type="InterPro" id="IPR042569">
    <property type="entry name" value="RAC_head_sf"/>
</dbReference>
<dbReference type="SMART" id="SM00717">
    <property type="entry name" value="SANT"/>
    <property type="match status" value="2"/>
</dbReference>
<dbReference type="InterPro" id="IPR058871">
    <property type="entry name" value="Zuotin_N"/>
</dbReference>
<dbReference type="Gene3D" id="1.10.10.60">
    <property type="entry name" value="Homeodomain-like"/>
    <property type="match status" value="2"/>
</dbReference>
<dbReference type="InterPro" id="IPR036869">
    <property type="entry name" value="J_dom_sf"/>
</dbReference>
<sequence length="634" mass="73211">MVVKALMELSHPRQDSKGVTHACASLSEPRLLELQAVGPAYLAHWRRQRWKRTFTEDEKQQTELDVSEAEITEDDSEFDHEEDPALLRLDPKEWKASIEEYAALTLVQPWRVLRYKATRHQIKAAHRRKVLRHHPDKKAASGNVNDDAFFKCIQKAYETLYDPLKRRQYDSVDPRVDDYNAQGVNNMLSKQNFFEVLKAVCELEGRFLKADNFPDPGTMETSKRDVESFYDFWYNFDSWRTFEYLDKEEQEGENRDDKRYIEKKNKTERARRKKEDNARLRQVIDTLLAADPRLKKFKEEEKAQREAKRQAKSAQMEAAKKKEEEDRKRKRAEAEKAAQESAEAKRLREQQKQQARKEKKALRQFASDHHYFVNASDKQTVIRMMAELDLLLDKMSLDDIQMLRKDVEANKSKEAFGPWAKKVTDSGQLRPSQVASLLPGNISFNESSTNQDQPADDGQTKSRDWTPEEFSLLIKAVKKFPGGTGRRWEVIAQYISVHSGQEQRSSDELIAKSKTLKQGAAQLADEEKTKLQHAKKTEKVDIEDVPTLRYDGPGTTESTEIPAPPASIPRPWSPTSQSNLEKALKTYPPSYKGPGDRWELIAENVPGRTKKECKLRVKYLADQVKAQKAARAAK</sequence>
<dbReference type="InterPro" id="IPR001623">
    <property type="entry name" value="DnaJ_domain"/>
</dbReference>
<feature type="compositionally biased region" description="Basic and acidic residues" evidence="4">
    <location>
        <begin position="318"/>
        <end position="351"/>
    </location>
</feature>
<dbReference type="GO" id="GO:0030544">
    <property type="term" value="F:Hsp70 protein binding"/>
    <property type="evidence" value="ECO:0007669"/>
    <property type="project" value="InterPro"/>
</dbReference>
<dbReference type="GO" id="GO:0005829">
    <property type="term" value="C:cytosol"/>
    <property type="evidence" value="ECO:0007669"/>
    <property type="project" value="TreeGrafter"/>
</dbReference>
<evidence type="ECO:0000256" key="1">
    <source>
        <dbReference type="ARBA" id="ARBA00004496"/>
    </source>
</evidence>
<comment type="subcellular location">
    <subcellularLocation>
        <location evidence="1">Cytoplasm</location>
    </subcellularLocation>
</comment>
<comment type="caution">
    <text evidence="7">The sequence shown here is derived from an EMBL/GenBank/DDBJ whole genome shotgun (WGS) entry which is preliminary data.</text>
</comment>
<evidence type="ECO:0000256" key="3">
    <source>
        <dbReference type="ARBA" id="ARBA00023186"/>
    </source>
</evidence>
<dbReference type="InterPro" id="IPR044634">
    <property type="entry name" value="Zuotin/DnaJC2"/>
</dbReference>
<dbReference type="Pfam" id="PF00249">
    <property type="entry name" value="Myb_DNA-binding"/>
    <property type="match status" value="1"/>
</dbReference>
<dbReference type="GO" id="GO:0051083">
    <property type="term" value="P:'de novo' cotranslational protein folding"/>
    <property type="evidence" value="ECO:0007669"/>
    <property type="project" value="InterPro"/>
</dbReference>